<protein>
    <submittedName>
        <fullName evidence="2">Uncharacterized protein</fullName>
    </submittedName>
</protein>
<dbReference type="Proteomes" id="UP000663865">
    <property type="component" value="Unassembled WGS sequence"/>
</dbReference>
<evidence type="ECO:0000313" key="6">
    <source>
        <dbReference type="EMBL" id="CAF4154029.1"/>
    </source>
</evidence>
<evidence type="ECO:0000313" key="7">
    <source>
        <dbReference type="EMBL" id="CAF4272749.1"/>
    </source>
</evidence>
<dbReference type="Proteomes" id="UP000663851">
    <property type="component" value="Unassembled WGS sequence"/>
</dbReference>
<dbReference type="EMBL" id="CAJOBP010001301">
    <property type="protein sequence ID" value="CAF4272749.1"/>
    <property type="molecule type" value="Genomic_DNA"/>
</dbReference>
<evidence type="ECO:0000313" key="10">
    <source>
        <dbReference type="EMBL" id="CAF4712324.1"/>
    </source>
</evidence>
<evidence type="ECO:0000313" key="11">
    <source>
        <dbReference type="Proteomes" id="UP000663825"/>
    </source>
</evidence>
<dbReference type="EMBL" id="CAJOBS010000155">
    <property type="protein sequence ID" value="CAF4509733.1"/>
    <property type="molecule type" value="Genomic_DNA"/>
</dbReference>
<dbReference type="EMBL" id="CAJNYV010003773">
    <property type="protein sequence ID" value="CAF3610472.1"/>
    <property type="molecule type" value="Genomic_DNA"/>
</dbReference>
<evidence type="ECO:0000313" key="8">
    <source>
        <dbReference type="EMBL" id="CAF4311359.1"/>
    </source>
</evidence>
<dbReference type="Proteomes" id="UP000663825">
    <property type="component" value="Unassembled WGS sequence"/>
</dbReference>
<dbReference type="EMBL" id="CAJOBR010002915">
    <property type="protein sequence ID" value="CAF4712324.1"/>
    <property type="molecule type" value="Genomic_DNA"/>
</dbReference>
<evidence type="ECO:0000313" key="5">
    <source>
        <dbReference type="EMBL" id="CAF3774360.1"/>
    </source>
</evidence>
<evidence type="ECO:0000313" key="12">
    <source>
        <dbReference type="Proteomes" id="UP000663873"/>
    </source>
</evidence>
<accession>A0A818E544</accession>
<dbReference type="OrthoDB" id="10058738at2759"/>
<dbReference type="EMBL" id="CAJOBO010000180">
    <property type="protein sequence ID" value="CAF4154029.1"/>
    <property type="molecule type" value="Genomic_DNA"/>
</dbReference>
<dbReference type="AlphaFoldDB" id="A0A818E544"/>
<sequence>MNDLIRIVEAPQLSNTLRKLHVAIANDRDRKHCAMPSFNSLLPMGNLHTFTFFQKFYSRLRIEWTYFEMLMSSNVVPALRRANLPIFININEINRISASICFY</sequence>
<proteinExistence type="predicted"/>
<dbReference type="EMBL" id="CAJOBQ010000264">
    <property type="protein sequence ID" value="CAF4311359.1"/>
    <property type="molecule type" value="Genomic_DNA"/>
</dbReference>
<reference evidence="2" key="1">
    <citation type="submission" date="2021-02" db="EMBL/GenBank/DDBJ databases">
        <authorList>
            <person name="Nowell W R."/>
        </authorList>
    </citation>
    <scope>NUCLEOTIDE SEQUENCE</scope>
</reference>
<dbReference type="Proteomes" id="UP000663838">
    <property type="component" value="Unassembled WGS sequence"/>
</dbReference>
<comment type="caution">
    <text evidence="2">The sequence shown here is derived from an EMBL/GenBank/DDBJ whole genome shotgun (WGS) entry which is preliminary data.</text>
</comment>
<evidence type="ECO:0000313" key="9">
    <source>
        <dbReference type="EMBL" id="CAF4509733.1"/>
    </source>
</evidence>
<dbReference type="EMBL" id="CAJNYD010000669">
    <property type="protein sequence ID" value="CAF3285505.1"/>
    <property type="molecule type" value="Genomic_DNA"/>
</dbReference>
<dbReference type="Proteomes" id="UP000663869">
    <property type="component" value="Unassembled WGS sequence"/>
</dbReference>
<dbReference type="EMBL" id="CAJNXB010005733">
    <property type="protein sequence ID" value="CAF3443861.1"/>
    <property type="molecule type" value="Genomic_DNA"/>
</dbReference>
<organism evidence="2 11">
    <name type="scientific">Rotaria socialis</name>
    <dbReference type="NCBI Taxonomy" id="392032"/>
    <lineage>
        <taxon>Eukaryota</taxon>
        <taxon>Metazoa</taxon>
        <taxon>Spiralia</taxon>
        <taxon>Gnathifera</taxon>
        <taxon>Rotifera</taxon>
        <taxon>Eurotatoria</taxon>
        <taxon>Bdelloidea</taxon>
        <taxon>Philodinida</taxon>
        <taxon>Philodinidae</taxon>
        <taxon>Rotaria</taxon>
    </lineage>
</organism>
<name>A0A818E544_9BILA</name>
<evidence type="ECO:0000313" key="1">
    <source>
        <dbReference type="EMBL" id="CAF3285505.1"/>
    </source>
</evidence>
<dbReference type="EMBL" id="CAJNYU010002217">
    <property type="protein sequence ID" value="CAF3517979.1"/>
    <property type="molecule type" value="Genomic_DNA"/>
</dbReference>
<evidence type="ECO:0000313" key="4">
    <source>
        <dbReference type="EMBL" id="CAF3610472.1"/>
    </source>
</evidence>
<dbReference type="EMBL" id="CAJNYT010005773">
    <property type="protein sequence ID" value="CAF3774360.1"/>
    <property type="molecule type" value="Genomic_DNA"/>
</dbReference>
<dbReference type="Proteomes" id="UP000663862">
    <property type="component" value="Unassembled WGS sequence"/>
</dbReference>
<dbReference type="Proteomes" id="UP000663833">
    <property type="component" value="Unassembled WGS sequence"/>
</dbReference>
<gene>
    <name evidence="3" type="ORF">FME351_LOCUS17773</name>
    <name evidence="5" type="ORF">GRG538_LOCUS32684</name>
    <name evidence="6" type="ORF">HFQ381_LOCUS4534</name>
    <name evidence="4" type="ORF">KIK155_LOCUS21402</name>
    <name evidence="1" type="ORF">LUA448_LOCUS6831</name>
    <name evidence="10" type="ORF">QYT958_LOCUS18442</name>
    <name evidence="2" type="ORF">TIS948_LOCUS31416</name>
    <name evidence="9" type="ORF">TOA249_LOCUS4161</name>
    <name evidence="8" type="ORF">TSG867_LOCUS6919</name>
    <name evidence="7" type="ORF">UJA718_LOCUS10888</name>
</gene>
<dbReference type="Proteomes" id="UP000663848">
    <property type="component" value="Unassembled WGS sequence"/>
</dbReference>
<dbReference type="Proteomes" id="UP000663873">
    <property type="component" value="Unassembled WGS sequence"/>
</dbReference>
<dbReference type="Proteomes" id="UP000663872">
    <property type="component" value="Unassembled WGS sequence"/>
</dbReference>
<keyword evidence="12" id="KW-1185">Reference proteome</keyword>
<evidence type="ECO:0000313" key="3">
    <source>
        <dbReference type="EMBL" id="CAF3517979.1"/>
    </source>
</evidence>
<evidence type="ECO:0000313" key="2">
    <source>
        <dbReference type="EMBL" id="CAF3443861.1"/>
    </source>
</evidence>